<dbReference type="PROSITE" id="PS01085">
    <property type="entry name" value="RIBUL_P_3_EPIMER_1"/>
    <property type="match status" value="1"/>
</dbReference>
<accession>A0A6J6EZY7</accession>
<keyword evidence="8" id="KW-0479">Metal-binding</keyword>
<dbReference type="HAMAP" id="MF_02227">
    <property type="entry name" value="RPE"/>
    <property type="match status" value="1"/>
</dbReference>
<evidence type="ECO:0000256" key="8">
    <source>
        <dbReference type="ARBA" id="ARBA00022723"/>
    </source>
</evidence>
<keyword evidence="9" id="KW-0413">Isomerase</keyword>
<gene>
    <name evidence="10" type="ORF">UFOPK1747_00518</name>
</gene>
<dbReference type="SUPFAM" id="SSF51366">
    <property type="entry name" value="Ribulose-phoshate binding barrel"/>
    <property type="match status" value="1"/>
</dbReference>
<dbReference type="InterPro" id="IPR000056">
    <property type="entry name" value="Ribul_P_3_epim-like"/>
</dbReference>
<reference evidence="10" key="1">
    <citation type="submission" date="2020-05" db="EMBL/GenBank/DDBJ databases">
        <authorList>
            <person name="Chiriac C."/>
            <person name="Salcher M."/>
            <person name="Ghai R."/>
            <person name="Kavagutti S V."/>
        </authorList>
    </citation>
    <scope>NUCLEOTIDE SEQUENCE</scope>
</reference>
<dbReference type="EMBL" id="CAEZTV010000063">
    <property type="protein sequence ID" value="CAB4580244.1"/>
    <property type="molecule type" value="Genomic_DNA"/>
</dbReference>
<comment type="cofactor">
    <cofactor evidence="5">
        <name>Fe(2+)</name>
        <dbReference type="ChEBI" id="CHEBI:29033"/>
    </cofactor>
</comment>
<comment type="catalytic activity">
    <reaction evidence="1">
        <text>D-ribulose 5-phosphate = D-xylulose 5-phosphate</text>
        <dbReference type="Rhea" id="RHEA:13677"/>
        <dbReference type="ChEBI" id="CHEBI:57737"/>
        <dbReference type="ChEBI" id="CHEBI:58121"/>
        <dbReference type="EC" id="5.1.3.1"/>
    </reaction>
</comment>
<sequence length="228" mass="24955">MSDALTAHINPSILNADFNDLENEISKIADVSDLLHLDIMDNKFVPNQTFTFERATEIIKFSKLGVDAHLMIENPDDLAPKYAQSGCISVTFHFEAADKVPALISNIRSNGAKVGMAIKPNTRFEEIEKYLGDIDMLLIMTVEPGFGGQSFMHDQMDKVCAARRALDEKKLGKTLLQVDGGISEETISIAAKAGANCFVAGSAVYRSDNPAEMVKRLRSLANLTFIKG</sequence>
<comment type="cofactor">
    <cofactor evidence="3">
        <name>Co(2+)</name>
        <dbReference type="ChEBI" id="CHEBI:48828"/>
    </cofactor>
</comment>
<evidence type="ECO:0000256" key="7">
    <source>
        <dbReference type="ARBA" id="ARBA00013188"/>
    </source>
</evidence>
<comment type="similarity">
    <text evidence="6">Belongs to the ribulose-phosphate 3-epimerase family.</text>
</comment>
<dbReference type="GO" id="GO:0046872">
    <property type="term" value="F:metal ion binding"/>
    <property type="evidence" value="ECO:0007669"/>
    <property type="project" value="UniProtKB-KW"/>
</dbReference>
<dbReference type="PIRSF" id="PIRSF001461">
    <property type="entry name" value="RPE"/>
    <property type="match status" value="1"/>
</dbReference>
<dbReference type="InterPro" id="IPR026019">
    <property type="entry name" value="Ribul_P_3_epim"/>
</dbReference>
<comment type="cofactor">
    <cofactor evidence="4">
        <name>Zn(2+)</name>
        <dbReference type="ChEBI" id="CHEBI:29105"/>
    </cofactor>
</comment>
<evidence type="ECO:0000256" key="9">
    <source>
        <dbReference type="ARBA" id="ARBA00023235"/>
    </source>
</evidence>
<comment type="cofactor">
    <cofactor evidence="2">
        <name>Mn(2+)</name>
        <dbReference type="ChEBI" id="CHEBI:29035"/>
    </cofactor>
</comment>
<evidence type="ECO:0000256" key="1">
    <source>
        <dbReference type="ARBA" id="ARBA00001782"/>
    </source>
</evidence>
<dbReference type="InterPro" id="IPR013785">
    <property type="entry name" value="Aldolase_TIM"/>
</dbReference>
<dbReference type="CDD" id="cd00429">
    <property type="entry name" value="RPE"/>
    <property type="match status" value="1"/>
</dbReference>
<dbReference type="NCBIfam" id="TIGR01163">
    <property type="entry name" value="rpe"/>
    <property type="match status" value="1"/>
</dbReference>
<dbReference type="Gene3D" id="3.20.20.70">
    <property type="entry name" value="Aldolase class I"/>
    <property type="match status" value="1"/>
</dbReference>
<organism evidence="10">
    <name type="scientific">freshwater metagenome</name>
    <dbReference type="NCBI Taxonomy" id="449393"/>
    <lineage>
        <taxon>unclassified sequences</taxon>
        <taxon>metagenomes</taxon>
        <taxon>ecological metagenomes</taxon>
    </lineage>
</organism>
<dbReference type="PANTHER" id="PTHR11749">
    <property type="entry name" value="RIBULOSE-5-PHOSPHATE-3-EPIMERASE"/>
    <property type="match status" value="1"/>
</dbReference>
<dbReference type="EC" id="5.1.3.1" evidence="7"/>
<dbReference type="AlphaFoldDB" id="A0A6J6EZY7"/>
<dbReference type="PROSITE" id="PS01086">
    <property type="entry name" value="RIBUL_P_3_EPIMER_2"/>
    <property type="match status" value="1"/>
</dbReference>
<proteinExistence type="inferred from homology"/>
<evidence type="ECO:0000313" key="10">
    <source>
        <dbReference type="EMBL" id="CAB4580244.1"/>
    </source>
</evidence>
<evidence type="ECO:0000256" key="5">
    <source>
        <dbReference type="ARBA" id="ARBA00001954"/>
    </source>
</evidence>
<protein>
    <recommendedName>
        <fullName evidence="7">ribulose-phosphate 3-epimerase</fullName>
        <ecNumber evidence="7">5.1.3.1</ecNumber>
    </recommendedName>
</protein>
<name>A0A6J6EZY7_9ZZZZ</name>
<dbReference type="GO" id="GO:0005975">
    <property type="term" value="P:carbohydrate metabolic process"/>
    <property type="evidence" value="ECO:0007669"/>
    <property type="project" value="InterPro"/>
</dbReference>
<evidence type="ECO:0000256" key="4">
    <source>
        <dbReference type="ARBA" id="ARBA00001947"/>
    </source>
</evidence>
<evidence type="ECO:0000256" key="2">
    <source>
        <dbReference type="ARBA" id="ARBA00001936"/>
    </source>
</evidence>
<dbReference type="NCBIfam" id="NF004076">
    <property type="entry name" value="PRK05581.1-4"/>
    <property type="match status" value="1"/>
</dbReference>
<dbReference type="GO" id="GO:0004750">
    <property type="term" value="F:D-ribulose-phosphate 3-epimerase activity"/>
    <property type="evidence" value="ECO:0007669"/>
    <property type="project" value="UniProtKB-EC"/>
</dbReference>
<dbReference type="GO" id="GO:0005737">
    <property type="term" value="C:cytoplasm"/>
    <property type="evidence" value="ECO:0007669"/>
    <property type="project" value="UniProtKB-ARBA"/>
</dbReference>
<evidence type="ECO:0000256" key="6">
    <source>
        <dbReference type="ARBA" id="ARBA00009541"/>
    </source>
</evidence>
<evidence type="ECO:0000256" key="3">
    <source>
        <dbReference type="ARBA" id="ARBA00001941"/>
    </source>
</evidence>
<dbReference type="Pfam" id="PF00834">
    <property type="entry name" value="Ribul_P_3_epim"/>
    <property type="match status" value="1"/>
</dbReference>
<dbReference type="GO" id="GO:0006098">
    <property type="term" value="P:pentose-phosphate shunt"/>
    <property type="evidence" value="ECO:0007669"/>
    <property type="project" value="InterPro"/>
</dbReference>
<dbReference type="InterPro" id="IPR011060">
    <property type="entry name" value="RibuloseP-bd_barrel"/>
</dbReference>
<dbReference type="FunFam" id="3.20.20.70:FF:000004">
    <property type="entry name" value="Ribulose-phosphate 3-epimerase"/>
    <property type="match status" value="1"/>
</dbReference>